<dbReference type="EMBL" id="FWYF01000002">
    <property type="protein sequence ID" value="SMD35478.1"/>
    <property type="molecule type" value="Genomic_DNA"/>
</dbReference>
<organism evidence="2 3">
    <name type="scientific">Reichenbachiella faecimaris</name>
    <dbReference type="NCBI Taxonomy" id="692418"/>
    <lineage>
        <taxon>Bacteria</taxon>
        <taxon>Pseudomonadati</taxon>
        <taxon>Bacteroidota</taxon>
        <taxon>Cytophagia</taxon>
        <taxon>Cytophagales</taxon>
        <taxon>Reichenbachiellaceae</taxon>
        <taxon>Reichenbachiella</taxon>
    </lineage>
</organism>
<evidence type="ECO:0000313" key="3">
    <source>
        <dbReference type="Proteomes" id="UP000192472"/>
    </source>
</evidence>
<dbReference type="Proteomes" id="UP000192472">
    <property type="component" value="Unassembled WGS sequence"/>
</dbReference>
<proteinExistence type="predicted"/>
<evidence type="ECO:0000256" key="1">
    <source>
        <dbReference type="SAM" id="SignalP"/>
    </source>
</evidence>
<name>A0A1W2GGK5_REIFA</name>
<feature type="chain" id="PRO_5012393569" description="Outer membrane protein beta-barrel domain-containing protein" evidence="1">
    <location>
        <begin position="24"/>
        <end position="219"/>
    </location>
</feature>
<dbReference type="STRING" id="692418.SAMN04488029_2538"/>
<sequence>MIMKQLKYLLIIMGCMAFNQSQAQQYTDKPKNSEVKSLIGKEKDITGFGNIDFRVGEMVDQQALVIGAYGGLLINKNFMFGVAGYGLATESKFEGYNPETNETRELNLYGGYAGMLLGFKVASREIIHLSVPMIIGAGQLDVSDDNYFDLANGDNEFVLESTSFFVFEPTALVELNISHHFRLGFGVGYRLVRGSSLENLSDDDLTGYSGVVSIQLGKF</sequence>
<reference evidence="2 3" key="1">
    <citation type="submission" date="2017-04" db="EMBL/GenBank/DDBJ databases">
        <authorList>
            <person name="Afonso C.L."/>
            <person name="Miller P.J."/>
            <person name="Scott M.A."/>
            <person name="Spackman E."/>
            <person name="Goraichik I."/>
            <person name="Dimitrov K.M."/>
            <person name="Suarez D.L."/>
            <person name="Swayne D.E."/>
        </authorList>
    </citation>
    <scope>NUCLEOTIDE SEQUENCE [LARGE SCALE GENOMIC DNA]</scope>
    <source>
        <strain evidence="2 3">DSM 26133</strain>
    </source>
</reference>
<keyword evidence="3" id="KW-1185">Reference proteome</keyword>
<dbReference type="AlphaFoldDB" id="A0A1W2GGK5"/>
<protein>
    <recommendedName>
        <fullName evidence="4">Outer membrane protein beta-barrel domain-containing protein</fullName>
    </recommendedName>
</protein>
<evidence type="ECO:0008006" key="4">
    <source>
        <dbReference type="Google" id="ProtNLM"/>
    </source>
</evidence>
<evidence type="ECO:0000313" key="2">
    <source>
        <dbReference type="EMBL" id="SMD35478.1"/>
    </source>
</evidence>
<gene>
    <name evidence="2" type="ORF">SAMN04488029_2538</name>
</gene>
<feature type="signal peptide" evidence="1">
    <location>
        <begin position="1"/>
        <end position="23"/>
    </location>
</feature>
<accession>A0A1W2GGK5</accession>
<keyword evidence="1" id="KW-0732">Signal</keyword>